<keyword evidence="4 5" id="KW-0472">Membrane</keyword>
<comment type="subcellular location">
    <subcellularLocation>
        <location evidence="1">Membrane</location>
    </subcellularLocation>
</comment>
<evidence type="ECO:0000256" key="3">
    <source>
        <dbReference type="ARBA" id="ARBA00022989"/>
    </source>
</evidence>
<feature type="transmembrane region" description="Helical" evidence="5">
    <location>
        <begin position="112"/>
        <end position="130"/>
    </location>
</feature>
<evidence type="ECO:0000256" key="5">
    <source>
        <dbReference type="SAM" id="Phobius"/>
    </source>
</evidence>
<protein>
    <submittedName>
        <fullName evidence="7">Mechanosensitive ion channel family protein</fullName>
    </submittedName>
</protein>
<feature type="non-terminal residue" evidence="7">
    <location>
        <position position="398"/>
    </location>
</feature>
<evidence type="ECO:0000313" key="7">
    <source>
        <dbReference type="EMBL" id="RKH88654.1"/>
    </source>
</evidence>
<gene>
    <name evidence="7" type="ORF">D7Y13_41335</name>
</gene>
<name>A0ABX9Q413_9BACT</name>
<dbReference type="Gene3D" id="2.30.30.60">
    <property type="match status" value="1"/>
</dbReference>
<sequence length="398" mass="43323">MGAIDALFAEHGSPLLERLPPVFFTRPLWVLEAWQWLGLAALLAGAWVLGQLGEALALRLGARAAGLTKSGWDDELLAAGRGTMRHVLGAMIAATGARLLMLPPPAQGALDLGARSIIIVASALFLLRFFTRAARFLETRVAQSPEGTDVARVRGLRTQLSILRRVVEVAVVLVAASLLLLQFEAVRNVGVSLLASAGLAGLVIGLAAQKSISTLLAGIQLSITQPIRIGDTVIVENEWGWVEEITLTYVVVKVWDLRRLVIPITQFLEKPFQNWSKVSPDILGTAELYVDFRTDVPAVRAELKRILDEESKGLWDGKAQGLQVTDLSERTMKLRALVSASDAGKAFDLRCLVREKLVAYLQAPTPAMQEYRQIHEDTINGAMPGAQVAIEYEIENLS</sequence>
<reference evidence="7 8" key="1">
    <citation type="submission" date="2018-09" db="EMBL/GenBank/DDBJ databases">
        <authorList>
            <person name="Livingstone P.G."/>
            <person name="Whitworth D.E."/>
        </authorList>
    </citation>
    <scope>NUCLEOTIDE SEQUENCE [LARGE SCALE GENOMIC DNA]</scope>
    <source>
        <strain evidence="7 8">CA031B</strain>
    </source>
</reference>
<keyword evidence="2 5" id="KW-0812">Transmembrane</keyword>
<keyword evidence="3 5" id="KW-1133">Transmembrane helix</keyword>
<evidence type="ECO:0000256" key="1">
    <source>
        <dbReference type="ARBA" id="ARBA00004370"/>
    </source>
</evidence>
<accession>A0ABX9Q413</accession>
<dbReference type="EMBL" id="RAWI01000729">
    <property type="protein sequence ID" value="RKH88654.1"/>
    <property type="molecule type" value="Genomic_DNA"/>
</dbReference>
<feature type="transmembrane region" description="Helical" evidence="5">
    <location>
        <begin position="162"/>
        <end position="183"/>
    </location>
</feature>
<dbReference type="Pfam" id="PF00924">
    <property type="entry name" value="MS_channel_2nd"/>
    <property type="match status" value="1"/>
</dbReference>
<dbReference type="InterPro" id="IPR010920">
    <property type="entry name" value="LSM_dom_sf"/>
</dbReference>
<evidence type="ECO:0000256" key="4">
    <source>
        <dbReference type="ARBA" id="ARBA00023136"/>
    </source>
</evidence>
<dbReference type="PANTHER" id="PTHR30566:SF25">
    <property type="entry name" value="INNER MEMBRANE PROTEIN"/>
    <property type="match status" value="1"/>
</dbReference>
<dbReference type="PANTHER" id="PTHR30566">
    <property type="entry name" value="YNAI-RELATED MECHANOSENSITIVE ION CHANNEL"/>
    <property type="match status" value="1"/>
</dbReference>
<dbReference type="InterPro" id="IPR006685">
    <property type="entry name" value="MscS_channel_2nd"/>
</dbReference>
<evidence type="ECO:0000313" key="8">
    <source>
        <dbReference type="Proteomes" id="UP000278907"/>
    </source>
</evidence>
<dbReference type="Proteomes" id="UP000278907">
    <property type="component" value="Unassembled WGS sequence"/>
</dbReference>
<dbReference type="Gene3D" id="1.10.287.1260">
    <property type="match status" value="1"/>
</dbReference>
<feature type="transmembrane region" description="Helical" evidence="5">
    <location>
        <begin position="189"/>
        <end position="208"/>
    </location>
</feature>
<evidence type="ECO:0000256" key="2">
    <source>
        <dbReference type="ARBA" id="ARBA00022692"/>
    </source>
</evidence>
<comment type="caution">
    <text evidence="7">The sequence shown here is derived from an EMBL/GenBank/DDBJ whole genome shotgun (WGS) entry which is preliminary data.</text>
</comment>
<feature type="domain" description="Mechanosensitive ion channel MscS" evidence="6">
    <location>
        <begin position="211"/>
        <end position="277"/>
    </location>
</feature>
<keyword evidence="8" id="KW-1185">Reference proteome</keyword>
<proteinExistence type="predicted"/>
<dbReference type="InterPro" id="IPR023408">
    <property type="entry name" value="MscS_beta-dom_sf"/>
</dbReference>
<organism evidence="7 8">
    <name type="scientific">Corallococcus praedator</name>
    <dbReference type="NCBI Taxonomy" id="2316724"/>
    <lineage>
        <taxon>Bacteria</taxon>
        <taxon>Pseudomonadati</taxon>
        <taxon>Myxococcota</taxon>
        <taxon>Myxococcia</taxon>
        <taxon>Myxococcales</taxon>
        <taxon>Cystobacterineae</taxon>
        <taxon>Myxococcaceae</taxon>
        <taxon>Corallococcus</taxon>
    </lineage>
</organism>
<evidence type="ECO:0000259" key="6">
    <source>
        <dbReference type="Pfam" id="PF00924"/>
    </source>
</evidence>
<dbReference type="SUPFAM" id="SSF50182">
    <property type="entry name" value="Sm-like ribonucleoproteins"/>
    <property type="match status" value="1"/>
</dbReference>